<dbReference type="FunFam" id="1.10.1000.11:FF:000007">
    <property type="entry name" value="Golgi-specific brefeldin A-resistance guanine nucleotide exchange factor 1"/>
    <property type="match status" value="1"/>
</dbReference>
<keyword evidence="3" id="KW-0813">Transport</keyword>
<accession>A0A182MM42</accession>
<feature type="region of interest" description="Disordered" evidence="5">
    <location>
        <begin position="669"/>
        <end position="692"/>
    </location>
</feature>
<reference evidence="7" key="2">
    <citation type="submission" date="2020-05" db="UniProtKB">
        <authorList>
            <consortium name="EnsemblMetazoa"/>
        </authorList>
    </citation>
    <scope>IDENTIFICATION</scope>
    <source>
        <strain evidence="7">A-37</strain>
    </source>
</reference>
<dbReference type="PANTHER" id="PTHR10663">
    <property type="entry name" value="GUANYL-NUCLEOTIDE EXCHANGE FACTOR"/>
    <property type="match status" value="1"/>
</dbReference>
<dbReference type="SMART" id="SM00222">
    <property type="entry name" value="Sec7"/>
    <property type="match status" value="1"/>
</dbReference>
<evidence type="ECO:0000313" key="7">
    <source>
        <dbReference type="EnsemblMetazoa" id="ACUA021567-PA"/>
    </source>
</evidence>
<dbReference type="CDD" id="cd00171">
    <property type="entry name" value="Sec7"/>
    <property type="match status" value="1"/>
</dbReference>
<keyword evidence="8" id="KW-1185">Reference proteome</keyword>
<dbReference type="GO" id="GO:0005794">
    <property type="term" value="C:Golgi apparatus"/>
    <property type="evidence" value="ECO:0007669"/>
    <property type="project" value="UniProtKB-SubCell"/>
</dbReference>
<dbReference type="GO" id="GO:0005793">
    <property type="term" value="C:endoplasmic reticulum-Golgi intermediate compartment"/>
    <property type="evidence" value="ECO:0007669"/>
    <property type="project" value="UniProtKB-SubCell"/>
</dbReference>
<dbReference type="Pfam" id="PF23325">
    <property type="entry name" value="TPR_28"/>
    <property type="match status" value="1"/>
</dbReference>
<dbReference type="GO" id="GO:0010256">
    <property type="term" value="P:endomembrane system organization"/>
    <property type="evidence" value="ECO:0007669"/>
    <property type="project" value="UniProtKB-ARBA"/>
</dbReference>
<dbReference type="Proteomes" id="UP000075883">
    <property type="component" value="Unassembled WGS sequence"/>
</dbReference>
<dbReference type="GO" id="GO:0005085">
    <property type="term" value="F:guanyl-nucleotide exchange factor activity"/>
    <property type="evidence" value="ECO:0007669"/>
    <property type="project" value="InterPro"/>
</dbReference>
<name>A0A182MM42_9DIPT</name>
<dbReference type="InterPro" id="IPR056604">
    <property type="entry name" value="GBF1-like_TPR"/>
</dbReference>
<dbReference type="VEuPathDB" id="VectorBase:ACUA021567"/>
<dbReference type="InterPro" id="IPR023394">
    <property type="entry name" value="Sec7_C_sf"/>
</dbReference>
<feature type="region of interest" description="Disordered" evidence="5">
    <location>
        <begin position="1306"/>
        <end position="1328"/>
    </location>
</feature>
<evidence type="ECO:0000256" key="5">
    <source>
        <dbReference type="SAM" id="MobiDB-lite"/>
    </source>
</evidence>
<evidence type="ECO:0000256" key="3">
    <source>
        <dbReference type="ARBA" id="ARBA00022448"/>
    </source>
</evidence>
<dbReference type="PANTHER" id="PTHR10663:SF388">
    <property type="entry name" value="GOLGI-SPECIFIC BREFELDIN A-RESISTANCE GUANINE NUCLEOTIDE EXCHANGE FACTOR 1"/>
    <property type="match status" value="1"/>
</dbReference>
<feature type="region of interest" description="Disordered" evidence="5">
    <location>
        <begin position="1737"/>
        <end position="1762"/>
    </location>
</feature>
<dbReference type="PROSITE" id="PS50190">
    <property type="entry name" value="SEC7"/>
    <property type="match status" value="1"/>
</dbReference>
<dbReference type="InterPro" id="IPR032691">
    <property type="entry name" value="Mon2/Sec7/BIG1-like_HUS"/>
</dbReference>
<dbReference type="GO" id="GO:0016197">
    <property type="term" value="P:endosomal transport"/>
    <property type="evidence" value="ECO:0007669"/>
    <property type="project" value="UniProtKB-ARBA"/>
</dbReference>
<evidence type="ECO:0000256" key="2">
    <source>
        <dbReference type="ARBA" id="ARBA00004399"/>
    </source>
</evidence>
<feature type="compositionally biased region" description="Polar residues" evidence="5">
    <location>
        <begin position="1450"/>
        <end position="1459"/>
    </location>
</feature>
<dbReference type="InterPro" id="IPR000904">
    <property type="entry name" value="Sec7_dom"/>
</dbReference>
<dbReference type="Pfam" id="PF12783">
    <property type="entry name" value="Sec7-like_HUS"/>
    <property type="match status" value="1"/>
</dbReference>
<evidence type="ECO:0000259" key="6">
    <source>
        <dbReference type="PROSITE" id="PS50190"/>
    </source>
</evidence>
<evidence type="ECO:0000256" key="4">
    <source>
        <dbReference type="ARBA" id="ARBA00023034"/>
    </source>
</evidence>
<feature type="region of interest" description="Disordered" evidence="5">
    <location>
        <begin position="214"/>
        <end position="249"/>
    </location>
</feature>
<feature type="compositionally biased region" description="Basic and acidic residues" evidence="5">
    <location>
        <begin position="1468"/>
        <end position="1479"/>
    </location>
</feature>
<feature type="region of interest" description="Disordered" evidence="5">
    <location>
        <begin position="314"/>
        <end position="356"/>
    </location>
</feature>
<feature type="region of interest" description="Disordered" evidence="5">
    <location>
        <begin position="1450"/>
        <end position="1503"/>
    </location>
</feature>
<protein>
    <recommendedName>
        <fullName evidence="6">SEC7 domain-containing protein</fullName>
    </recommendedName>
</protein>
<dbReference type="EnsemblMetazoa" id="ACUA021567-RA">
    <property type="protein sequence ID" value="ACUA021567-PA"/>
    <property type="gene ID" value="ACUA021567"/>
</dbReference>
<dbReference type="InterPro" id="IPR035999">
    <property type="entry name" value="Sec7_dom_sf"/>
</dbReference>
<dbReference type="Pfam" id="PF01369">
    <property type="entry name" value="Sec7"/>
    <property type="match status" value="1"/>
</dbReference>
<evidence type="ECO:0000256" key="1">
    <source>
        <dbReference type="ARBA" id="ARBA00004222"/>
    </source>
</evidence>
<dbReference type="Gene3D" id="1.10.220.20">
    <property type="match status" value="1"/>
</dbReference>
<proteinExistence type="predicted"/>
<feature type="compositionally biased region" description="Polar residues" evidence="5">
    <location>
        <begin position="314"/>
        <end position="330"/>
    </location>
</feature>
<organism evidence="7 8">
    <name type="scientific">Anopheles culicifacies</name>
    <dbReference type="NCBI Taxonomy" id="139723"/>
    <lineage>
        <taxon>Eukaryota</taxon>
        <taxon>Metazoa</taxon>
        <taxon>Ecdysozoa</taxon>
        <taxon>Arthropoda</taxon>
        <taxon>Hexapoda</taxon>
        <taxon>Insecta</taxon>
        <taxon>Pterygota</taxon>
        <taxon>Neoptera</taxon>
        <taxon>Endopterygota</taxon>
        <taxon>Diptera</taxon>
        <taxon>Nematocera</taxon>
        <taxon>Culicoidea</taxon>
        <taxon>Culicidae</taxon>
        <taxon>Anophelinae</taxon>
        <taxon>Anopheles</taxon>
        <taxon>culicifacies species complex</taxon>
    </lineage>
</organism>
<feature type="compositionally biased region" description="Low complexity" evidence="5">
    <location>
        <begin position="1483"/>
        <end position="1498"/>
    </location>
</feature>
<sequence>MSPPGNGIFVVRGEMSTLTTAMRRGSRWSFNTYQDDDKDVLLKSFQELKEVLLQVEDLRLVEPNVFLSPFLDVIRSEETTGPVTSLALSAVNKFLSYGLIDPTHSTLAATVENIADAVTHARFVGTDQTSDGVVLMKIIQVLRTLVLSPEGSALSDESMCDIILSCFRLCFEPRLNELVRRTAENALKDIVLLLFMRLPQFVEGGSYNTLKSLKMRSSSMDQSGKRRKYSKSSMKEEPKPAPNVPSTAATVPTVPKIVTGSCPEDPANQAGSGEEPVTPVMLTAPNRLRTLPLSTTPATPAGVIVDLQGSISQTPKAASATEPSVTTAGDGSTVAETEPETAPLQSTEEPAATDPSFVNSVGVRFTSQQPDEEIPVAGNVPTVSHVPYGLPCIRELFRFLISLCNPMDKQNGDVMIHMGLTLLTVTFEVGADSIGRYDSLLTIVKDDLCRNLFALLATERISIFAAGLQLSFLLFESLRAQLKFQLEHYLTRVADMIMNDSPRILYEARELAMDNLLQLWRIPGFAAELYINYDCDLYCSNLFEDLTKLLSKNTLSATQAIYSIHTLSMDALLTIVESIERNCVQAKNGQRPKYMRHSRNNSYATAKIVLDASATGTPPVRDASGQVTLELEADNEDAGANSEPAVVVENISKFLHSSQSDRLNRGAIASGASAGDEPVIEGATQPAESPQKLSHEELAAIKRKKRLLTQGTDLFNQRPEKGIQFLQENGLLNPVLDPQEVAQFLRENSGLDKKMIGEYISKKKNVESRILEVYVKSFDFAGLTIDQALRLYLETFRLPGEAPLISLVMEHFADHWHECNNEPFANTDAAFRLAYAVIMLNMDQHNHNAKRLNVPMTVDDFLRNLRGLNGNSDFDQEMLTKIYHSIRNEEIVMPAEQTGLVRENYLWKVLLRRGATKDGIFHHVFGPQHDRELYRVIQGSTLAALSFVFDKSLDNATLYQKATGGFMKSAAIAAHFQLHGDFDALILTLCKFTTLLTPPPNDANEITASVMFGQNVKAQLAMRTVFGLIHEHGDCMREGWRHTIDVLLQLFKLKLLPKALMEAEDFCEANGKVMLLREPNPLPKTEAGLFSSLYSYLANDGQRQPSYEEQEVIKLSRKCIRDCQIEQIVNESKFLQLESLEELIGCLLTMIVPPEAHKSTAPSYGECTVVFLLELLVKVLIQNRDRLLPVWSRVQEKLYTLLVGASTNEYNYLLQRTTVALLKLAIYLMRNEEICSTILQSLRMLLALRPAVILAISKPISIGMYELLKTSAQNIHTEADWVIVFSVLECVGAGAMPPDYTVEQATSVSGAKSDGAMSSEEDSGLPDRGYISDSEVSTTATMPLVKTVVPTSQTSAPLPSSPTTGDAWIMVNKDAIDLVPAGSGGQSPGTVSMQHSIQYHCKLLEHSPFALVKCWESLAFIVRNVAHITPYNFESCVRCIRTFVEASMSQPHQQQQRDYQTGKKKPGSAKDRQRKRDGASHQGAGMSSSSSSSLAMDSSDSDSEELPERYQSISIQLLDLMHTLHTRTAQIFRWWAEEGGAVPQCSSLWSQGWCPLLQGIARLATDHRRQVRTSAITCLQRALLVQDLQTLTGLEWAGCFKQVLFPLLQELLTEKATGPVEVSLLEESRIRTATIMSKVFLHHLTPLIALPNFQELWLEILDYFERFMTAGSDMLYEAVLESLKNMLLVMHSVCVFHNTDGVTHSLLWDVTWQRISGFLPNLKEELFKHEAVRSSVSISGGSGGTGNASSGISHTSPMVPPSLAGEQQHILEGGQINNSSALTDSIHPRVVLHPVTVPSAPVLSSSPASETFVPQPLPTVSHPGLSAVEVHRSPVHRIAPNNLLMNTTATNDFKTLPLMLPHVTTLPPPSESPIVVGREDTLNKHLPSTPARDAIMQQHQTDAPVPAVSPIVAPVASNIIELPGFPGTRMQHVPMSAPDNKNNESEIAISSTTATTIPDVETGNVPLSHRLAGSQYPSLQHVPISIAQSFAPIFVQPNPVPAEASDIYSDYINDPYNLTLQIDNGTGSASNVTAATTVPSTSDTSAKTIEEATPNPTAATTMATTATSSTQFANVFQSAQYFSFPASGRIPPGSEMLFGEP</sequence>
<dbReference type="SUPFAM" id="SSF48425">
    <property type="entry name" value="Sec7 domain"/>
    <property type="match status" value="1"/>
</dbReference>
<dbReference type="GO" id="GO:0032012">
    <property type="term" value="P:regulation of ARF protein signal transduction"/>
    <property type="evidence" value="ECO:0007669"/>
    <property type="project" value="InterPro"/>
</dbReference>
<reference evidence="8" key="1">
    <citation type="submission" date="2013-09" db="EMBL/GenBank/DDBJ databases">
        <title>The Genome Sequence of Anopheles culicifacies species A.</title>
        <authorList>
            <consortium name="The Broad Institute Genomics Platform"/>
            <person name="Neafsey D.E."/>
            <person name="Besansky N."/>
            <person name="Howell P."/>
            <person name="Walton C."/>
            <person name="Young S.K."/>
            <person name="Zeng Q."/>
            <person name="Gargeya S."/>
            <person name="Fitzgerald M."/>
            <person name="Haas B."/>
            <person name="Abouelleil A."/>
            <person name="Allen A.W."/>
            <person name="Alvarado L."/>
            <person name="Arachchi H.M."/>
            <person name="Berlin A.M."/>
            <person name="Chapman S.B."/>
            <person name="Gainer-Dewar J."/>
            <person name="Goldberg J."/>
            <person name="Griggs A."/>
            <person name="Gujja S."/>
            <person name="Hansen M."/>
            <person name="Howarth C."/>
            <person name="Imamovic A."/>
            <person name="Ireland A."/>
            <person name="Larimer J."/>
            <person name="McCowan C."/>
            <person name="Murphy C."/>
            <person name="Pearson M."/>
            <person name="Poon T.W."/>
            <person name="Priest M."/>
            <person name="Roberts A."/>
            <person name="Saif S."/>
            <person name="Shea T."/>
            <person name="Sisk P."/>
            <person name="Sykes S."/>
            <person name="Wortman J."/>
            <person name="Nusbaum C."/>
            <person name="Birren B."/>
        </authorList>
    </citation>
    <scope>NUCLEOTIDE SEQUENCE [LARGE SCALE GENOMIC DNA]</scope>
    <source>
        <strain evidence="8">A-37</strain>
    </source>
</reference>
<keyword evidence="4" id="KW-0333">Golgi apparatus</keyword>
<dbReference type="EMBL" id="AXCM01006397">
    <property type="status" value="NOT_ANNOTATED_CDS"/>
    <property type="molecule type" value="Genomic_DNA"/>
</dbReference>
<dbReference type="STRING" id="139723.A0A182MM42"/>
<dbReference type="Gene3D" id="1.10.1000.11">
    <property type="entry name" value="Arf Nucleotide-binding Site Opener,domain 2"/>
    <property type="match status" value="1"/>
</dbReference>
<evidence type="ECO:0000313" key="8">
    <source>
        <dbReference type="Proteomes" id="UP000075883"/>
    </source>
</evidence>
<feature type="domain" description="SEC7" evidence="6">
    <location>
        <begin position="697"/>
        <end position="889"/>
    </location>
</feature>
<comment type="subcellular location">
    <subcellularLocation>
        <location evidence="2">Endoplasmic reticulum-Golgi intermediate compartment</location>
    </subcellularLocation>
    <subcellularLocation>
        <location evidence="1">Golgi apparatus</location>
        <location evidence="1">cis-Golgi network</location>
    </subcellularLocation>
</comment>